<gene>
    <name evidence="1" type="ORF">BOVATA_014290</name>
</gene>
<dbReference type="Proteomes" id="UP000236319">
    <property type="component" value="Unassembled WGS sequence"/>
</dbReference>
<dbReference type="GeneID" id="39873706"/>
<dbReference type="EMBL" id="BDSA01000001">
    <property type="protein sequence ID" value="GBE59936.1"/>
    <property type="molecule type" value="Genomic_DNA"/>
</dbReference>
<keyword evidence="1" id="KW-0808">Transferase</keyword>
<name>A0A2H6KAB8_9APIC</name>
<dbReference type="OrthoDB" id="365127at2759"/>
<dbReference type="GO" id="GO:0016301">
    <property type="term" value="F:kinase activity"/>
    <property type="evidence" value="ECO:0007669"/>
    <property type="project" value="UniProtKB-KW"/>
</dbReference>
<reference evidence="1 2" key="1">
    <citation type="journal article" date="2017" name="BMC Genomics">
        <title>Whole-genome assembly of Babesia ovata and comparative genomics between closely related pathogens.</title>
        <authorList>
            <person name="Yamagishi J."/>
            <person name="Asada M."/>
            <person name="Hakimi H."/>
            <person name="Tanaka T.Q."/>
            <person name="Sugimoto C."/>
            <person name="Kawazu S."/>
        </authorList>
    </citation>
    <scope>NUCLEOTIDE SEQUENCE [LARGE SCALE GENOMIC DNA]</scope>
    <source>
        <strain evidence="1 2">Miyake</strain>
    </source>
</reference>
<evidence type="ECO:0000313" key="2">
    <source>
        <dbReference type="Proteomes" id="UP000236319"/>
    </source>
</evidence>
<comment type="caution">
    <text evidence="1">The sequence shown here is derived from an EMBL/GenBank/DDBJ whole genome shotgun (WGS) entry which is preliminary data.</text>
</comment>
<dbReference type="RefSeq" id="XP_028866179.1">
    <property type="nucleotide sequence ID" value="XM_029010346.1"/>
</dbReference>
<dbReference type="AlphaFoldDB" id="A0A2H6KAB8"/>
<evidence type="ECO:0000313" key="1">
    <source>
        <dbReference type="EMBL" id="GBE59936.1"/>
    </source>
</evidence>
<proteinExistence type="predicted"/>
<keyword evidence="2" id="KW-1185">Reference proteome</keyword>
<protein>
    <submittedName>
        <fullName evidence="1">Probable LRR receptor-like serine threonine-kinase At4g08850 isoform X2, putative</fullName>
    </submittedName>
</protein>
<accession>A0A2H6KAB8</accession>
<dbReference type="VEuPathDB" id="PiroplasmaDB:BOVATA_014290"/>
<organism evidence="1 2">
    <name type="scientific">Babesia ovata</name>
    <dbReference type="NCBI Taxonomy" id="189622"/>
    <lineage>
        <taxon>Eukaryota</taxon>
        <taxon>Sar</taxon>
        <taxon>Alveolata</taxon>
        <taxon>Apicomplexa</taxon>
        <taxon>Aconoidasida</taxon>
        <taxon>Piroplasmida</taxon>
        <taxon>Babesiidae</taxon>
        <taxon>Babesia</taxon>
    </lineage>
</organism>
<keyword evidence="1" id="KW-0418">Kinase</keyword>
<keyword evidence="1" id="KW-0675">Receptor</keyword>
<sequence length="185" mass="20929">MGDRKERCLSSVSDTVNCLFSSCIPTVEREEVRFAFLSTTNVNQAPSSYTGLHDAAYRKEELKQLVGIFASRAQKYLTCTRVDLDKSEFKKARYKLDCKLQTLRVESDEAPVEIPLSKVKAVYGFEDLQLLDSYASFLNQEIIQNLGQEERDRLSVLVVICNSTPAFRAVHHRKRGGRPARPHGA</sequence>